<proteinExistence type="predicted"/>
<organism evidence="1 2">
    <name type="scientific">Streptomyces ipomoeae</name>
    <dbReference type="NCBI Taxonomy" id="103232"/>
    <lineage>
        <taxon>Bacteria</taxon>
        <taxon>Bacillati</taxon>
        <taxon>Actinomycetota</taxon>
        <taxon>Actinomycetes</taxon>
        <taxon>Kitasatosporales</taxon>
        <taxon>Streptomycetaceae</taxon>
        <taxon>Streptomyces</taxon>
    </lineage>
</organism>
<reference evidence="1 2" key="1">
    <citation type="submission" date="2019-03" db="EMBL/GenBank/DDBJ databases">
        <title>Comparative genomic analyses of the sweetpotato soil rot pathogen, Streptomyces ipomoeae.</title>
        <authorList>
            <person name="Ruschel Soares N."/>
            <person name="Badger J.H."/>
            <person name="Huguet-Tapia J.C."/>
            <person name="Clark C.A."/>
            <person name="Pettis G.S."/>
        </authorList>
    </citation>
    <scope>NUCLEOTIDE SEQUENCE [LARGE SCALE GENOMIC DNA]</scope>
    <source>
        <strain evidence="1 2">88-35</strain>
    </source>
</reference>
<evidence type="ECO:0000313" key="2">
    <source>
        <dbReference type="Proteomes" id="UP000318720"/>
    </source>
</evidence>
<dbReference type="EMBL" id="SPAZ01000189">
    <property type="protein sequence ID" value="TQE30857.1"/>
    <property type="molecule type" value="Genomic_DNA"/>
</dbReference>
<dbReference type="RefSeq" id="WP_141583493.1">
    <property type="nucleotide sequence ID" value="NZ_SPAZ01000189.1"/>
</dbReference>
<name>A0AAE8W0E4_9ACTN</name>
<dbReference type="AlphaFoldDB" id="A0AAE8W0E4"/>
<protein>
    <submittedName>
        <fullName evidence="1">Uncharacterized protein</fullName>
    </submittedName>
</protein>
<accession>A0AAE8W0E4</accession>
<gene>
    <name evidence="1" type="ORF">Sipo8835_22965</name>
</gene>
<dbReference type="Proteomes" id="UP000318720">
    <property type="component" value="Unassembled WGS sequence"/>
</dbReference>
<evidence type="ECO:0000313" key="1">
    <source>
        <dbReference type="EMBL" id="TQE30857.1"/>
    </source>
</evidence>
<comment type="caution">
    <text evidence="1">The sequence shown here is derived from an EMBL/GenBank/DDBJ whole genome shotgun (WGS) entry which is preliminary data.</text>
</comment>
<sequence length="92" mass="9596">MPFAFAPHVGHVLVLEALLGARPQARYGNYLHLCRCSASVEVAETARALADCSGGTAYIDNGYGLPAAIVVGSDGVVWGLHLKPLHEVLAGL</sequence>